<dbReference type="RefSeq" id="WP_183675190.1">
    <property type="nucleotide sequence ID" value="NZ_CBCRYX010000010.1"/>
</dbReference>
<name>A0A9Q2D0J2_9STAP</name>
<dbReference type="SUPFAM" id="SSF51679">
    <property type="entry name" value="Bacterial luciferase-like"/>
    <property type="match status" value="1"/>
</dbReference>
<comment type="caution">
    <text evidence="3">The sequence shown here is derived from an EMBL/GenBank/DDBJ whole genome shotgun (WGS) entry which is preliminary data.</text>
</comment>
<dbReference type="NCBIfam" id="TIGR03558">
    <property type="entry name" value="oxido_grp_1"/>
    <property type="match status" value="1"/>
</dbReference>
<dbReference type="EMBL" id="JACHHF010000009">
    <property type="protein sequence ID" value="MBB5176530.1"/>
    <property type="molecule type" value="Genomic_DNA"/>
</dbReference>
<dbReference type="InterPro" id="IPR036661">
    <property type="entry name" value="Luciferase-like_sf"/>
</dbReference>
<keyword evidence="4" id="KW-1185">Reference proteome</keyword>
<evidence type="ECO:0000259" key="2">
    <source>
        <dbReference type="Pfam" id="PF00296"/>
    </source>
</evidence>
<dbReference type="GO" id="GO:0005829">
    <property type="term" value="C:cytosol"/>
    <property type="evidence" value="ECO:0007669"/>
    <property type="project" value="TreeGrafter"/>
</dbReference>
<gene>
    <name evidence="3" type="ORF">HNQ45_001418</name>
</gene>
<evidence type="ECO:0000313" key="3">
    <source>
        <dbReference type="EMBL" id="MBB5176530.1"/>
    </source>
</evidence>
<dbReference type="Gene3D" id="3.20.20.30">
    <property type="entry name" value="Luciferase-like domain"/>
    <property type="match status" value="1"/>
</dbReference>
<dbReference type="PANTHER" id="PTHR30137:SF6">
    <property type="entry name" value="LUCIFERASE-LIKE MONOOXYGENASE"/>
    <property type="match status" value="1"/>
</dbReference>
<dbReference type="Pfam" id="PF00296">
    <property type="entry name" value="Bac_luciferase"/>
    <property type="match status" value="1"/>
</dbReference>
<sequence length="334" mass="38417">MSKDLKISVLNLVYVREGYDSKDAFTRMRLLAEELDHTTYERYWISEHHNMKSIASSATRLLIQYTLQHTDRIRVGSGGVMLPNHTPYIVAEEFGTMYELFGDRLDIGLGRAPGTDQLTANAIRRGNHQGMFNFEDEIRELQFFLSDKEAHVIANPGLNTNVPLYVLGSSTDSAHIAAKLGLPYAFAAHFAPAMMKEAFEIYERNFQPSEQLKEPYKMACLNVCVQDTQEEAEYVVTSHYQNVFGMITNHRGPMKRPVTNMDDIWSMQHKEIIQTRFPVQILGDKEKALRDLEKFQEEYNADEIIAATAIYDTDAFIKSYKLFEDVVKEYNKKQ</sequence>
<evidence type="ECO:0000313" key="4">
    <source>
        <dbReference type="Proteomes" id="UP000579136"/>
    </source>
</evidence>
<reference evidence="3 4" key="1">
    <citation type="submission" date="2020-08" db="EMBL/GenBank/DDBJ databases">
        <title>Genomic Encyclopedia of Type Strains, Phase IV (KMG-IV): sequencing the most valuable type-strain genomes for metagenomic binning, comparative biology and taxonomic classification.</title>
        <authorList>
            <person name="Goeker M."/>
        </authorList>
    </citation>
    <scope>NUCLEOTIDE SEQUENCE [LARGE SCALE GENOMIC DNA]</scope>
    <source>
        <strain evidence="3 4">DSM 19163</strain>
    </source>
</reference>
<dbReference type="PANTHER" id="PTHR30137">
    <property type="entry name" value="LUCIFERASE-LIKE MONOOXYGENASE"/>
    <property type="match status" value="1"/>
</dbReference>
<protein>
    <submittedName>
        <fullName evidence="3">Luciferase family oxidoreductase group 1</fullName>
    </submittedName>
</protein>
<feature type="domain" description="Luciferase-like" evidence="2">
    <location>
        <begin position="18"/>
        <end position="246"/>
    </location>
</feature>
<comment type="similarity">
    <text evidence="1">To bacterial alkanal monooxygenase alpha and beta chains.</text>
</comment>
<dbReference type="CDD" id="cd00347">
    <property type="entry name" value="Flavin_utilizing_monoxygenases"/>
    <property type="match status" value="1"/>
</dbReference>
<proteinExistence type="predicted"/>
<organism evidence="3 4">
    <name type="scientific">Nosocomiicoccus ampullae</name>
    <dbReference type="NCBI Taxonomy" id="489910"/>
    <lineage>
        <taxon>Bacteria</taxon>
        <taxon>Bacillati</taxon>
        <taxon>Bacillota</taxon>
        <taxon>Bacilli</taxon>
        <taxon>Bacillales</taxon>
        <taxon>Staphylococcaceae</taxon>
        <taxon>Nosocomiicoccus</taxon>
    </lineage>
</organism>
<dbReference type="AlphaFoldDB" id="A0A9Q2D0J2"/>
<dbReference type="InterPro" id="IPR050766">
    <property type="entry name" value="Bact_Lucif_Oxidored"/>
</dbReference>
<dbReference type="InterPro" id="IPR011251">
    <property type="entry name" value="Luciferase-like_dom"/>
</dbReference>
<dbReference type="FunFam" id="3.20.20.30:FF:000002">
    <property type="entry name" value="LLM class flavin-dependent oxidoreductase"/>
    <property type="match status" value="1"/>
</dbReference>
<dbReference type="GO" id="GO:0016705">
    <property type="term" value="F:oxidoreductase activity, acting on paired donors, with incorporation or reduction of molecular oxygen"/>
    <property type="evidence" value="ECO:0007669"/>
    <property type="project" value="InterPro"/>
</dbReference>
<accession>A0A9Q2D0J2</accession>
<dbReference type="InterPro" id="IPR019949">
    <property type="entry name" value="CmoO-like"/>
</dbReference>
<dbReference type="Proteomes" id="UP000579136">
    <property type="component" value="Unassembled WGS sequence"/>
</dbReference>
<evidence type="ECO:0000256" key="1">
    <source>
        <dbReference type="ARBA" id="ARBA00007789"/>
    </source>
</evidence>